<dbReference type="STRING" id="1095629.A0A0C9WLQ0"/>
<evidence type="ECO:0000313" key="1">
    <source>
        <dbReference type="EMBL" id="KIJ97449.1"/>
    </source>
</evidence>
<organism evidence="1 2">
    <name type="scientific">Laccaria amethystina LaAM-08-1</name>
    <dbReference type="NCBI Taxonomy" id="1095629"/>
    <lineage>
        <taxon>Eukaryota</taxon>
        <taxon>Fungi</taxon>
        <taxon>Dikarya</taxon>
        <taxon>Basidiomycota</taxon>
        <taxon>Agaricomycotina</taxon>
        <taxon>Agaricomycetes</taxon>
        <taxon>Agaricomycetidae</taxon>
        <taxon>Agaricales</taxon>
        <taxon>Agaricineae</taxon>
        <taxon>Hydnangiaceae</taxon>
        <taxon>Laccaria</taxon>
    </lineage>
</organism>
<dbReference type="OrthoDB" id="2742740at2759"/>
<dbReference type="Proteomes" id="UP000054477">
    <property type="component" value="Unassembled WGS sequence"/>
</dbReference>
<dbReference type="HOGENOM" id="CLU_007337_3_0_1"/>
<gene>
    <name evidence="1" type="ORF">K443DRAFT_39775</name>
</gene>
<protein>
    <submittedName>
        <fullName evidence="1">Uncharacterized protein</fullName>
    </submittedName>
</protein>
<feature type="non-terminal residue" evidence="1">
    <location>
        <position position="150"/>
    </location>
</feature>
<reference evidence="2" key="2">
    <citation type="submission" date="2015-01" db="EMBL/GenBank/DDBJ databases">
        <title>Evolutionary Origins and Diversification of the Mycorrhizal Mutualists.</title>
        <authorList>
            <consortium name="DOE Joint Genome Institute"/>
            <consortium name="Mycorrhizal Genomics Consortium"/>
            <person name="Kohler A."/>
            <person name="Kuo A."/>
            <person name="Nagy L.G."/>
            <person name="Floudas D."/>
            <person name="Copeland A."/>
            <person name="Barry K.W."/>
            <person name="Cichocki N."/>
            <person name="Veneault-Fourrey C."/>
            <person name="LaButti K."/>
            <person name="Lindquist E.A."/>
            <person name="Lipzen A."/>
            <person name="Lundell T."/>
            <person name="Morin E."/>
            <person name="Murat C."/>
            <person name="Riley R."/>
            <person name="Ohm R."/>
            <person name="Sun H."/>
            <person name="Tunlid A."/>
            <person name="Henrissat B."/>
            <person name="Grigoriev I.V."/>
            <person name="Hibbett D.S."/>
            <person name="Martin F."/>
        </authorList>
    </citation>
    <scope>NUCLEOTIDE SEQUENCE [LARGE SCALE GENOMIC DNA]</scope>
    <source>
        <strain evidence="2">LaAM-08-1</strain>
    </source>
</reference>
<keyword evidence="2" id="KW-1185">Reference proteome</keyword>
<feature type="non-terminal residue" evidence="1">
    <location>
        <position position="1"/>
    </location>
</feature>
<proteinExistence type="predicted"/>
<dbReference type="EMBL" id="KN838692">
    <property type="protein sequence ID" value="KIJ97449.1"/>
    <property type="molecule type" value="Genomic_DNA"/>
</dbReference>
<accession>A0A0C9WLQ0</accession>
<reference evidence="1 2" key="1">
    <citation type="submission" date="2014-04" db="EMBL/GenBank/DDBJ databases">
        <authorList>
            <consortium name="DOE Joint Genome Institute"/>
            <person name="Kuo A."/>
            <person name="Kohler A."/>
            <person name="Nagy L.G."/>
            <person name="Floudas D."/>
            <person name="Copeland A."/>
            <person name="Barry K.W."/>
            <person name="Cichocki N."/>
            <person name="Veneault-Fourrey C."/>
            <person name="LaButti K."/>
            <person name="Lindquist E.A."/>
            <person name="Lipzen A."/>
            <person name="Lundell T."/>
            <person name="Morin E."/>
            <person name="Murat C."/>
            <person name="Sun H."/>
            <person name="Tunlid A."/>
            <person name="Henrissat B."/>
            <person name="Grigoriev I.V."/>
            <person name="Hibbett D.S."/>
            <person name="Martin F."/>
            <person name="Nordberg H.P."/>
            <person name="Cantor M.N."/>
            <person name="Hua S.X."/>
        </authorList>
    </citation>
    <scope>NUCLEOTIDE SEQUENCE [LARGE SCALE GENOMIC DNA]</scope>
    <source>
        <strain evidence="1 2">LaAM-08-1</strain>
    </source>
</reference>
<evidence type="ECO:0000313" key="2">
    <source>
        <dbReference type="Proteomes" id="UP000054477"/>
    </source>
</evidence>
<sequence length="150" mass="16567">TVEFIQALQSASHDDIHCKMEQSAIQRLRNPPTTPFDVTLLPDLRLGIDLFLANMNSSVDSFNANRNAILRCHPEDTVPSYSQMIRRISEITGVSSVVHAMCKNSCLAFTGPFANLDCCPVCSEPKLCPATKKPQQEFHTILLGPILQAL</sequence>
<dbReference type="AlphaFoldDB" id="A0A0C9WLQ0"/>
<name>A0A0C9WLQ0_9AGAR</name>